<keyword evidence="1" id="KW-0472">Membrane</keyword>
<dbReference type="STRING" id="115433.SAMN05421835_104212"/>
<proteinExistence type="predicted"/>
<sequence>MYAGGINPHIGGTAGGVGGVLAATGSPALGLMLAIGAMLIFAGLTFVRKNVVARNLAALGGDVPRPFGGGAV</sequence>
<gene>
    <name evidence="2" type="ORF">SAMN05421835_104212</name>
</gene>
<dbReference type="Proteomes" id="UP000199025">
    <property type="component" value="Unassembled WGS sequence"/>
</dbReference>
<evidence type="ECO:0000313" key="2">
    <source>
        <dbReference type="EMBL" id="SFJ29725.1"/>
    </source>
</evidence>
<organism evidence="2 3">
    <name type="scientific">Amycolatopsis sacchari</name>
    <dbReference type="NCBI Taxonomy" id="115433"/>
    <lineage>
        <taxon>Bacteria</taxon>
        <taxon>Bacillati</taxon>
        <taxon>Actinomycetota</taxon>
        <taxon>Actinomycetes</taxon>
        <taxon>Pseudonocardiales</taxon>
        <taxon>Pseudonocardiaceae</taxon>
        <taxon>Amycolatopsis</taxon>
    </lineage>
</organism>
<keyword evidence="1" id="KW-0812">Transmembrane</keyword>
<feature type="transmembrane region" description="Helical" evidence="1">
    <location>
        <begin position="28"/>
        <end position="47"/>
    </location>
</feature>
<evidence type="ECO:0000313" key="3">
    <source>
        <dbReference type="Proteomes" id="UP000199025"/>
    </source>
</evidence>
<keyword evidence="1" id="KW-1133">Transmembrane helix</keyword>
<dbReference type="RefSeq" id="WP_091505412.1">
    <property type="nucleotide sequence ID" value="NZ_CBDQZW010000064.1"/>
</dbReference>
<dbReference type="AlphaFoldDB" id="A0A1I3Q7U3"/>
<dbReference type="EMBL" id="FORP01000004">
    <property type="protein sequence ID" value="SFJ29725.1"/>
    <property type="molecule type" value="Genomic_DNA"/>
</dbReference>
<name>A0A1I3Q7U3_9PSEU</name>
<reference evidence="2 3" key="1">
    <citation type="submission" date="2016-10" db="EMBL/GenBank/DDBJ databases">
        <authorList>
            <person name="de Groot N.N."/>
        </authorList>
    </citation>
    <scope>NUCLEOTIDE SEQUENCE [LARGE SCALE GENOMIC DNA]</scope>
    <source>
        <strain evidence="2 3">DSM 44468</strain>
    </source>
</reference>
<keyword evidence="3" id="KW-1185">Reference proteome</keyword>
<protein>
    <submittedName>
        <fullName evidence="2">Uncharacterized protein</fullName>
    </submittedName>
</protein>
<accession>A0A1I3Q7U3</accession>
<evidence type="ECO:0000256" key="1">
    <source>
        <dbReference type="SAM" id="Phobius"/>
    </source>
</evidence>